<dbReference type="GO" id="GO:0003723">
    <property type="term" value="F:RNA binding"/>
    <property type="evidence" value="ECO:0007669"/>
    <property type="project" value="InterPro"/>
</dbReference>
<comment type="similarity">
    <text evidence="1 4">Belongs to the RNase T2 family.</text>
</comment>
<feature type="signal peptide" evidence="5">
    <location>
        <begin position="1"/>
        <end position="24"/>
    </location>
</feature>
<dbReference type="GO" id="GO:0033897">
    <property type="term" value="F:ribonuclease T2 activity"/>
    <property type="evidence" value="ECO:0007669"/>
    <property type="project" value="InterPro"/>
</dbReference>
<feature type="active site" evidence="3">
    <location>
        <position position="91"/>
    </location>
</feature>
<feature type="active site" evidence="3">
    <location>
        <position position="144"/>
    </location>
</feature>
<sequence length="279" mass="31788">MSLYGIHVFVFALVFLFALSGSFSMPKVVSKSVRENGAKDKTTMSFSWDYLLFVNQWPESFCMYYNASHKHNNNDAQKCIIPTAVSTWTIHGLWPSKVGTEGPSNCNKSWPFQLNEIEDLIPIMNKTWPDLLEGGTYWNLWSHEWCKHGTCAASLPELSGEHKYFQTSLQLKQQIHIDKILSNSGIIPSSTHKYTLEEIEQAVKNGTGGTPILECYQERENSEFRQYIQEIRLCLDKSLKPFDCPKSNQFAHLTSAYDSPCSSKTLIALPAIKSRNKFL</sequence>
<dbReference type="SUPFAM" id="SSF55895">
    <property type="entry name" value="Ribonuclease Rh-like"/>
    <property type="match status" value="1"/>
</dbReference>
<evidence type="ECO:0000256" key="1">
    <source>
        <dbReference type="ARBA" id="ARBA00007469"/>
    </source>
</evidence>
<dbReference type="AlphaFoldDB" id="A0A8B7YAM1"/>
<evidence type="ECO:0000313" key="6">
    <source>
        <dbReference type="Proteomes" id="UP000694845"/>
    </source>
</evidence>
<organism evidence="6 7">
    <name type="scientific">Acanthaster planci</name>
    <name type="common">Crown-of-thorns starfish</name>
    <dbReference type="NCBI Taxonomy" id="133434"/>
    <lineage>
        <taxon>Eukaryota</taxon>
        <taxon>Metazoa</taxon>
        <taxon>Echinodermata</taxon>
        <taxon>Eleutherozoa</taxon>
        <taxon>Asterozoa</taxon>
        <taxon>Asteroidea</taxon>
        <taxon>Valvatacea</taxon>
        <taxon>Valvatida</taxon>
        <taxon>Acanthasteridae</taxon>
        <taxon>Acanthaster</taxon>
    </lineage>
</organism>
<dbReference type="GeneID" id="110979073"/>
<evidence type="ECO:0000256" key="4">
    <source>
        <dbReference type="RuleBase" id="RU004328"/>
    </source>
</evidence>
<dbReference type="Gene3D" id="3.90.730.10">
    <property type="entry name" value="Ribonuclease T2-like"/>
    <property type="match status" value="1"/>
</dbReference>
<dbReference type="PANTHER" id="PTHR11240">
    <property type="entry name" value="RIBONUCLEASE T2"/>
    <property type="match status" value="1"/>
</dbReference>
<dbReference type="PANTHER" id="PTHR11240:SF22">
    <property type="entry name" value="RIBONUCLEASE T2"/>
    <property type="match status" value="1"/>
</dbReference>
<evidence type="ECO:0000256" key="5">
    <source>
        <dbReference type="SAM" id="SignalP"/>
    </source>
</evidence>
<dbReference type="InterPro" id="IPR033130">
    <property type="entry name" value="RNase_T2_His_AS_2"/>
</dbReference>
<dbReference type="RefSeq" id="XP_022090273.1">
    <property type="nucleotide sequence ID" value="XM_022234581.1"/>
</dbReference>
<keyword evidence="2" id="KW-1015">Disulfide bond</keyword>
<dbReference type="OrthoDB" id="435754at2759"/>
<dbReference type="PROSITE" id="PS00531">
    <property type="entry name" value="RNASE_T2_2"/>
    <property type="match status" value="1"/>
</dbReference>
<dbReference type="GO" id="GO:0005576">
    <property type="term" value="C:extracellular region"/>
    <property type="evidence" value="ECO:0007669"/>
    <property type="project" value="TreeGrafter"/>
</dbReference>
<reference evidence="7" key="1">
    <citation type="submission" date="2025-08" db="UniProtKB">
        <authorList>
            <consortium name="RefSeq"/>
        </authorList>
    </citation>
    <scope>IDENTIFICATION</scope>
</reference>
<dbReference type="InterPro" id="IPR036430">
    <property type="entry name" value="RNase_T2-like_sf"/>
</dbReference>
<evidence type="ECO:0000256" key="3">
    <source>
        <dbReference type="PIRSR" id="PIRSR633697-1"/>
    </source>
</evidence>
<dbReference type="Proteomes" id="UP000694845">
    <property type="component" value="Unplaced"/>
</dbReference>
<protein>
    <submittedName>
        <fullName evidence="7">Ribonuclease Oy-like isoform X1</fullName>
    </submittedName>
</protein>
<feature type="chain" id="PRO_5034152660" evidence="5">
    <location>
        <begin position="25"/>
        <end position="279"/>
    </location>
</feature>
<proteinExistence type="inferred from homology"/>
<evidence type="ECO:0000256" key="2">
    <source>
        <dbReference type="ARBA" id="ARBA00023157"/>
    </source>
</evidence>
<dbReference type="InterPro" id="IPR001568">
    <property type="entry name" value="RNase_T2-like"/>
</dbReference>
<accession>A0A8B7YAM1</accession>
<evidence type="ECO:0000313" key="7">
    <source>
        <dbReference type="RefSeq" id="XP_022090273.1"/>
    </source>
</evidence>
<keyword evidence="5" id="KW-0732">Signal</keyword>
<dbReference type="Pfam" id="PF00445">
    <property type="entry name" value="Ribonuclease_T2"/>
    <property type="match status" value="1"/>
</dbReference>
<dbReference type="GO" id="GO:0006401">
    <property type="term" value="P:RNA catabolic process"/>
    <property type="evidence" value="ECO:0007669"/>
    <property type="project" value="TreeGrafter"/>
</dbReference>
<dbReference type="KEGG" id="aplc:110979073"/>
<dbReference type="InterPro" id="IPR018188">
    <property type="entry name" value="RNase_T2_His_AS_1"/>
</dbReference>
<dbReference type="PROSITE" id="PS00530">
    <property type="entry name" value="RNASE_T2_1"/>
    <property type="match status" value="1"/>
</dbReference>
<keyword evidence="6" id="KW-1185">Reference proteome</keyword>
<name>A0A8B7YAM1_ACAPL</name>
<dbReference type="CDD" id="cd01061">
    <property type="entry name" value="RNase_T2_euk"/>
    <property type="match status" value="1"/>
</dbReference>
<feature type="active site" evidence="3">
    <location>
        <position position="148"/>
    </location>
</feature>
<gene>
    <name evidence="7" type="primary">LOC110979073</name>
</gene>
<dbReference type="InterPro" id="IPR033697">
    <property type="entry name" value="Ribonuclease_T2_eukaryotic"/>
</dbReference>